<evidence type="ECO:0000259" key="3">
    <source>
        <dbReference type="PROSITE" id="PS50977"/>
    </source>
</evidence>
<organism evidence="4 5">
    <name type="scientific">Pyruvatibacter mobilis</name>
    <dbReference type="NCBI Taxonomy" id="1712261"/>
    <lineage>
        <taxon>Bacteria</taxon>
        <taxon>Pseudomonadati</taxon>
        <taxon>Pseudomonadota</taxon>
        <taxon>Alphaproteobacteria</taxon>
        <taxon>Hyphomicrobiales</taxon>
        <taxon>Parvibaculaceae</taxon>
        <taxon>Pyruvatibacter</taxon>
    </lineage>
</organism>
<evidence type="ECO:0000313" key="4">
    <source>
        <dbReference type="EMBL" id="NBG94988.1"/>
    </source>
</evidence>
<name>A0A845Q9N2_9HYPH</name>
<protein>
    <submittedName>
        <fullName evidence="4">TetR family transcriptional regulator</fullName>
    </submittedName>
</protein>
<dbReference type="AlphaFoldDB" id="A0A845Q9N2"/>
<dbReference type="EMBL" id="WXYQ01000004">
    <property type="protein sequence ID" value="NBG94988.1"/>
    <property type="molecule type" value="Genomic_DNA"/>
</dbReference>
<dbReference type="InterPro" id="IPR050109">
    <property type="entry name" value="HTH-type_TetR-like_transc_reg"/>
</dbReference>
<feature type="domain" description="HTH tetR-type" evidence="3">
    <location>
        <begin position="4"/>
        <end position="64"/>
    </location>
</feature>
<keyword evidence="1 2" id="KW-0238">DNA-binding</keyword>
<dbReference type="GeneID" id="300655903"/>
<dbReference type="SUPFAM" id="SSF46689">
    <property type="entry name" value="Homeodomain-like"/>
    <property type="match status" value="1"/>
</dbReference>
<dbReference type="GO" id="GO:0003700">
    <property type="term" value="F:DNA-binding transcription factor activity"/>
    <property type="evidence" value="ECO:0007669"/>
    <property type="project" value="TreeGrafter"/>
</dbReference>
<proteinExistence type="predicted"/>
<comment type="caution">
    <text evidence="4">The sequence shown here is derived from an EMBL/GenBank/DDBJ whole genome shotgun (WGS) entry which is preliminary data.</text>
</comment>
<sequence length="192" mass="20942">MIETTTTNRIRQAAFALFEQDGVDATSVAAICRAAQVSNGSFFHAYATKDALAGDIYLSALASYHAAMVKAVSGNPSAADGVTALVRAHVSWVVRERGLATFIFEQVRAGWLDTLREAQKAENARYRDALNGWRLRHVSEGALADLEDEVFMAQLIGPAQMICRAWLSGRRSQSPKTHLPDLARCAQMVLCT</sequence>
<dbReference type="Pfam" id="PF00440">
    <property type="entry name" value="TetR_N"/>
    <property type="match status" value="1"/>
</dbReference>
<gene>
    <name evidence="4" type="ORF">GTQ45_04515</name>
</gene>
<dbReference type="PANTHER" id="PTHR30055:SF187">
    <property type="entry name" value="TRANSCRIPTIONAL REGULATORY PROTEIN"/>
    <property type="match status" value="1"/>
</dbReference>
<accession>A0A845Q9N2</accession>
<dbReference type="GO" id="GO:0000976">
    <property type="term" value="F:transcription cis-regulatory region binding"/>
    <property type="evidence" value="ECO:0007669"/>
    <property type="project" value="TreeGrafter"/>
</dbReference>
<keyword evidence="5" id="KW-1185">Reference proteome</keyword>
<dbReference type="InterPro" id="IPR036271">
    <property type="entry name" value="Tet_transcr_reg_TetR-rel_C_sf"/>
</dbReference>
<evidence type="ECO:0000313" key="5">
    <source>
        <dbReference type="Proteomes" id="UP000470384"/>
    </source>
</evidence>
<dbReference type="SUPFAM" id="SSF48498">
    <property type="entry name" value="Tetracyclin repressor-like, C-terminal domain"/>
    <property type="match status" value="1"/>
</dbReference>
<dbReference type="InterPro" id="IPR001647">
    <property type="entry name" value="HTH_TetR"/>
</dbReference>
<dbReference type="Proteomes" id="UP000470384">
    <property type="component" value="Unassembled WGS sequence"/>
</dbReference>
<dbReference type="Gene3D" id="1.10.357.10">
    <property type="entry name" value="Tetracycline Repressor, domain 2"/>
    <property type="match status" value="1"/>
</dbReference>
<dbReference type="InterPro" id="IPR009057">
    <property type="entry name" value="Homeodomain-like_sf"/>
</dbReference>
<dbReference type="PANTHER" id="PTHR30055">
    <property type="entry name" value="HTH-TYPE TRANSCRIPTIONAL REGULATOR RUTR"/>
    <property type="match status" value="1"/>
</dbReference>
<evidence type="ECO:0000256" key="1">
    <source>
        <dbReference type="ARBA" id="ARBA00023125"/>
    </source>
</evidence>
<dbReference type="OrthoDB" id="2356263at2"/>
<dbReference type="RefSeq" id="WP_160587026.1">
    <property type="nucleotide sequence ID" value="NZ_BMHN01000001.1"/>
</dbReference>
<evidence type="ECO:0000256" key="2">
    <source>
        <dbReference type="PROSITE-ProRule" id="PRU00335"/>
    </source>
</evidence>
<feature type="DNA-binding region" description="H-T-H motif" evidence="2">
    <location>
        <begin position="27"/>
        <end position="46"/>
    </location>
</feature>
<reference evidence="4 5" key="1">
    <citation type="journal article" date="2016" name="Int. J. Syst. Evol. Microbiol.">
        <title>Pyruvatibacter mobilis gen. nov., sp. nov., a marine bacterium from the culture broth of Picochlorum sp. 122.</title>
        <authorList>
            <person name="Wang G."/>
            <person name="Tang M."/>
            <person name="Wu H."/>
            <person name="Dai S."/>
            <person name="Li T."/>
            <person name="Chen C."/>
            <person name="He H."/>
            <person name="Fan J."/>
            <person name="Xiang W."/>
            <person name="Li X."/>
        </authorList>
    </citation>
    <scope>NUCLEOTIDE SEQUENCE [LARGE SCALE GENOMIC DNA]</scope>
    <source>
        <strain evidence="4 5">GYP-11</strain>
    </source>
</reference>
<dbReference type="PROSITE" id="PS50977">
    <property type="entry name" value="HTH_TETR_2"/>
    <property type="match status" value="1"/>
</dbReference>